<reference evidence="2" key="1">
    <citation type="submission" date="2021-01" db="EMBL/GenBank/DDBJ databases">
        <authorList>
            <person name="Corre E."/>
            <person name="Pelletier E."/>
            <person name="Niang G."/>
            <person name="Scheremetjew M."/>
            <person name="Finn R."/>
            <person name="Kale V."/>
            <person name="Holt S."/>
            <person name="Cochrane G."/>
            <person name="Meng A."/>
            <person name="Brown T."/>
            <person name="Cohen L."/>
        </authorList>
    </citation>
    <scope>NUCLEOTIDE SEQUENCE</scope>
    <source>
        <strain evidence="2">UTEX LB 985</strain>
    </source>
</reference>
<dbReference type="EMBL" id="HBGU01017009">
    <property type="protein sequence ID" value="CAD9426924.1"/>
    <property type="molecule type" value="Transcribed_RNA"/>
</dbReference>
<protein>
    <submittedName>
        <fullName evidence="2">Uncharacterized protein</fullName>
    </submittedName>
</protein>
<feature type="compositionally biased region" description="Pro residues" evidence="1">
    <location>
        <begin position="96"/>
        <end position="106"/>
    </location>
</feature>
<name>A0A7S2CJ87_9EUKA</name>
<feature type="region of interest" description="Disordered" evidence="1">
    <location>
        <begin position="51"/>
        <end position="106"/>
    </location>
</feature>
<proteinExistence type="predicted"/>
<sequence>MSIANLRIQIGESLPDEEVARLLDSHHGDPVEAVRAFFEFGLDISDENAPVQACRPQTSSSSAGALQPLTDQHSPGNARRSAAPRLFQQISSPTTSPVPRPPSFLR</sequence>
<evidence type="ECO:0000313" key="2">
    <source>
        <dbReference type="EMBL" id="CAD9426924.1"/>
    </source>
</evidence>
<evidence type="ECO:0000256" key="1">
    <source>
        <dbReference type="SAM" id="MobiDB-lite"/>
    </source>
</evidence>
<gene>
    <name evidence="2" type="ORF">CBRE1094_LOCUS9219</name>
</gene>
<dbReference type="AlphaFoldDB" id="A0A7S2CJ87"/>
<accession>A0A7S2CJ87</accession>
<feature type="compositionally biased region" description="Polar residues" evidence="1">
    <location>
        <begin position="55"/>
        <end position="75"/>
    </location>
</feature>
<organism evidence="2">
    <name type="scientific">Haptolina brevifila</name>
    <dbReference type="NCBI Taxonomy" id="156173"/>
    <lineage>
        <taxon>Eukaryota</taxon>
        <taxon>Haptista</taxon>
        <taxon>Haptophyta</taxon>
        <taxon>Prymnesiophyceae</taxon>
        <taxon>Prymnesiales</taxon>
        <taxon>Prymnesiaceae</taxon>
        <taxon>Haptolina</taxon>
    </lineage>
</organism>